<sequence length="171" mass="19441">MKRILLVAFGLLLFYQVYPQSDSITTVILVRHAEKDFAKDGDPVLTENGTARARLLAEILKNQSVDAVYSTPFNRTRQTVEPVASQKTLEVIDYNPFKLEEVIEIIEANKGKTLLISGHSNTVPLILNMMVNEDKYRQLDESDYDNLYIVSYLRKGNAKVLELQYGEVTNN</sequence>
<reference evidence="1 2" key="1">
    <citation type="submission" date="2012-12" db="EMBL/GenBank/DDBJ databases">
        <title>Genome assembly of Fulvivirga imtechensis AK7.</title>
        <authorList>
            <person name="Nupur N."/>
            <person name="Khatri I."/>
            <person name="Kumar R."/>
            <person name="Subramanian S."/>
            <person name="Pinnaka A."/>
        </authorList>
    </citation>
    <scope>NUCLEOTIDE SEQUENCE [LARGE SCALE GENOMIC DNA]</scope>
    <source>
        <strain evidence="1 2">AK7</strain>
    </source>
</reference>
<accession>L8JLD4</accession>
<dbReference type="SMART" id="SM00855">
    <property type="entry name" value="PGAM"/>
    <property type="match status" value="1"/>
</dbReference>
<dbReference type="eggNOG" id="COG2062">
    <property type="taxonomic scope" value="Bacteria"/>
</dbReference>
<dbReference type="InterPro" id="IPR013078">
    <property type="entry name" value="His_Pase_superF_clade-1"/>
</dbReference>
<proteinExistence type="predicted"/>
<evidence type="ECO:0000313" key="1">
    <source>
        <dbReference type="EMBL" id="ELR69625.1"/>
    </source>
</evidence>
<dbReference type="SUPFAM" id="SSF53254">
    <property type="entry name" value="Phosphoglycerate mutase-like"/>
    <property type="match status" value="1"/>
</dbReference>
<organism evidence="1 2">
    <name type="scientific">Fulvivirga imtechensis AK7</name>
    <dbReference type="NCBI Taxonomy" id="1237149"/>
    <lineage>
        <taxon>Bacteria</taxon>
        <taxon>Pseudomonadati</taxon>
        <taxon>Bacteroidota</taxon>
        <taxon>Cytophagia</taxon>
        <taxon>Cytophagales</taxon>
        <taxon>Fulvivirgaceae</taxon>
        <taxon>Fulvivirga</taxon>
    </lineage>
</organism>
<dbReference type="InterPro" id="IPR029033">
    <property type="entry name" value="His_PPase_superfam"/>
</dbReference>
<comment type="caution">
    <text evidence="1">The sequence shown here is derived from an EMBL/GenBank/DDBJ whole genome shotgun (WGS) entry which is preliminary data.</text>
</comment>
<dbReference type="EMBL" id="AMZN01000070">
    <property type="protein sequence ID" value="ELR69625.1"/>
    <property type="molecule type" value="Genomic_DNA"/>
</dbReference>
<dbReference type="CDD" id="cd07067">
    <property type="entry name" value="HP_PGM_like"/>
    <property type="match status" value="1"/>
</dbReference>
<dbReference type="STRING" id="1237149.C900_04850"/>
<dbReference type="AlphaFoldDB" id="L8JLD4"/>
<dbReference type="Proteomes" id="UP000011135">
    <property type="component" value="Unassembled WGS sequence"/>
</dbReference>
<dbReference type="RefSeq" id="WP_009582003.1">
    <property type="nucleotide sequence ID" value="NZ_AMZN01000070.1"/>
</dbReference>
<dbReference type="Pfam" id="PF00300">
    <property type="entry name" value="His_Phos_1"/>
    <property type="match status" value="1"/>
</dbReference>
<name>L8JLD4_9BACT</name>
<evidence type="ECO:0000313" key="2">
    <source>
        <dbReference type="Proteomes" id="UP000011135"/>
    </source>
</evidence>
<evidence type="ECO:0008006" key="3">
    <source>
        <dbReference type="Google" id="ProtNLM"/>
    </source>
</evidence>
<dbReference type="PATRIC" id="fig|1237149.3.peg.4320"/>
<dbReference type="OrthoDB" id="3296006at2"/>
<keyword evidence="2" id="KW-1185">Reference proteome</keyword>
<gene>
    <name evidence="1" type="ORF">C900_04850</name>
</gene>
<protein>
    <recommendedName>
        <fullName evidence="3">Phosphoglycerate mutase</fullName>
    </recommendedName>
</protein>
<dbReference type="Gene3D" id="3.40.50.1240">
    <property type="entry name" value="Phosphoglycerate mutase-like"/>
    <property type="match status" value="1"/>
</dbReference>